<keyword evidence="2" id="KW-0645">Protease</keyword>
<dbReference type="InterPro" id="IPR027065">
    <property type="entry name" value="Lon_Prtase"/>
</dbReference>
<dbReference type="InterPro" id="IPR008269">
    <property type="entry name" value="Lon_proteolytic"/>
</dbReference>
<dbReference type="InterPro" id="IPR020568">
    <property type="entry name" value="Ribosomal_Su5_D2-typ_SF"/>
</dbReference>
<evidence type="ECO:0000259" key="1">
    <source>
        <dbReference type="Pfam" id="PF05362"/>
    </source>
</evidence>
<reference evidence="2" key="1">
    <citation type="submission" date="2020-01" db="EMBL/GenBank/DDBJ databases">
        <authorList>
            <person name="Richard D."/>
        </authorList>
    </citation>
    <scope>NUCLEOTIDE SEQUENCE</scope>
    <source>
        <strain evidence="2">JP541</strain>
    </source>
</reference>
<dbReference type="GO" id="GO:0004176">
    <property type="term" value="F:ATP-dependent peptidase activity"/>
    <property type="evidence" value="ECO:0007669"/>
    <property type="project" value="InterPro"/>
</dbReference>
<evidence type="ECO:0000313" key="3">
    <source>
        <dbReference type="Proteomes" id="UP000653002"/>
    </source>
</evidence>
<organism evidence="2 3">
    <name type="scientific">Xanthomonas citri pv. citri</name>
    <dbReference type="NCBI Taxonomy" id="611301"/>
    <lineage>
        <taxon>Bacteria</taxon>
        <taxon>Pseudomonadati</taxon>
        <taxon>Pseudomonadota</taxon>
        <taxon>Gammaproteobacteria</taxon>
        <taxon>Lysobacterales</taxon>
        <taxon>Lysobacteraceae</taxon>
        <taxon>Xanthomonas</taxon>
    </lineage>
</organism>
<comment type="caution">
    <text evidence="2">The sequence shown here is derived from an EMBL/GenBank/DDBJ whole genome shotgun (WGS) entry which is preliminary data.</text>
</comment>
<dbReference type="EMBL" id="JAABFR010002693">
    <property type="protein sequence ID" value="MBD4340513.1"/>
    <property type="molecule type" value="Genomic_DNA"/>
</dbReference>
<sequence length="76" mass="7997">TMAVTGEITVQGKVKAVGGVPQKVEAACQAGLLRVLIPKENDAETLHIAGIEVQGIDEVHQALSAMLVHTKTEKKP</sequence>
<dbReference type="GO" id="GO:0004252">
    <property type="term" value="F:serine-type endopeptidase activity"/>
    <property type="evidence" value="ECO:0007669"/>
    <property type="project" value="InterPro"/>
</dbReference>
<name>A0A8I0LDU3_XANCI</name>
<evidence type="ECO:0000313" key="2">
    <source>
        <dbReference type="EMBL" id="MBD4340513.1"/>
    </source>
</evidence>
<gene>
    <name evidence="2" type="ORF">GUH15_31625</name>
</gene>
<dbReference type="GO" id="GO:0006508">
    <property type="term" value="P:proteolysis"/>
    <property type="evidence" value="ECO:0007669"/>
    <property type="project" value="UniProtKB-KW"/>
</dbReference>
<dbReference type="PRINTS" id="PR00830">
    <property type="entry name" value="ENDOLAPTASE"/>
</dbReference>
<dbReference type="AlphaFoldDB" id="A0A8I0LDU3"/>
<feature type="non-terminal residue" evidence="2">
    <location>
        <position position="1"/>
    </location>
</feature>
<dbReference type="Gene3D" id="3.30.230.10">
    <property type="match status" value="1"/>
</dbReference>
<dbReference type="GO" id="GO:0005524">
    <property type="term" value="F:ATP binding"/>
    <property type="evidence" value="ECO:0007669"/>
    <property type="project" value="InterPro"/>
</dbReference>
<accession>A0A8I0LDU3</accession>
<proteinExistence type="predicted"/>
<feature type="non-terminal residue" evidence="2">
    <location>
        <position position="76"/>
    </location>
</feature>
<keyword evidence="2" id="KW-0378">Hydrolase</keyword>
<dbReference type="GO" id="GO:0030163">
    <property type="term" value="P:protein catabolic process"/>
    <property type="evidence" value="ECO:0007669"/>
    <property type="project" value="InterPro"/>
</dbReference>
<feature type="domain" description="Lon proteolytic" evidence="1">
    <location>
        <begin position="2"/>
        <end position="49"/>
    </location>
</feature>
<dbReference type="InterPro" id="IPR014721">
    <property type="entry name" value="Ribsml_uS5_D2-typ_fold_subgr"/>
</dbReference>
<dbReference type="PANTHER" id="PTHR10046">
    <property type="entry name" value="ATP DEPENDENT LON PROTEASE FAMILY MEMBER"/>
    <property type="match status" value="1"/>
</dbReference>
<dbReference type="Proteomes" id="UP000653002">
    <property type="component" value="Unassembled WGS sequence"/>
</dbReference>
<dbReference type="Pfam" id="PF05362">
    <property type="entry name" value="Lon_C"/>
    <property type="match status" value="1"/>
</dbReference>
<dbReference type="SUPFAM" id="SSF54211">
    <property type="entry name" value="Ribosomal protein S5 domain 2-like"/>
    <property type="match status" value="1"/>
</dbReference>
<protein>
    <submittedName>
        <fullName evidence="2">ATP-dependent protease LonB</fullName>
    </submittedName>
</protein>